<organism evidence="5 6">
    <name type="scientific">Agaricus bisporus mitovirus 1</name>
    <dbReference type="NCBI Taxonomy" id="1945739"/>
    <lineage>
        <taxon>Viruses</taxon>
        <taxon>Riboviria</taxon>
        <taxon>Orthornavirae</taxon>
        <taxon>Lenarviricota</taxon>
        <taxon>Howeltoviricetes</taxon>
        <taxon>Cryppavirales</taxon>
        <taxon>Mitoviridae</taxon>
        <taxon>Unuamitovirus</taxon>
        <taxon>Unuamitovirus agbi1</taxon>
    </lineage>
</organism>
<feature type="transmembrane region" description="Helical" evidence="4">
    <location>
        <begin position="930"/>
        <end position="948"/>
    </location>
</feature>
<evidence type="ECO:0000256" key="3">
    <source>
        <dbReference type="ARBA" id="ARBA00022695"/>
    </source>
</evidence>
<sequence>MTATNVINMQRKTLLFLKRVDTLLVKVLSVYLPNEAEYIRFSSTYFFKEVRSLILSRGLEFTVLYVKTSRNAINRVLSGEPLQECDQLALTKDGVPKWLLPIFDNSNIEKIRILQSLLVSLRGITLSPILDTSTITSASSARVDEISNQELKRALISLKVIPLKRRVPEFSEYHLTTKRGPLGQAILSSMSEVTFLPYQLIEDINLLGGKKLAEELTMLQDRLDILKYTSVAEFWKAWFPPKTSTLRKLSYFSDKEGKTRVIGIIDYWSQCALRPLHLYLNKVLRRIKTDMTFDQNRFSSEIPKLDGHKFQSIDLSSATDRMPITLQKRVLEFIIGTEKSNAWHRILTSIPFECRLSRSEQIRKDKSTIQVKYNTGQPMGAYSSWPTMALTHHVIVRIAAQRAGLRSSFDQYFLLGDDLVIFNDKVSEQYKLLLKLLDMPWSPSKTHVSNDTFEFAKRWFKGGIEITGFAINGLMTTYKRYPLLHNFLQNQASHGWVLPIDRHPELIRDIFSSLTRPYIINRVESGIRLYLLFDSLISIKHNGYQEDLVKQYFERVSAIVDPGKWLGSFSNQQVVAFKGLLLSAKYHLVESDLYRFQSDTYKVNNLIGNRIAYYISQRMLEQGSWCSTLEQFLTETLSTVINWNTPLVHTLNRLIDRSTEYLCSTVLSSKEDFMPEFIIESGLMKYHVSKGVFSQRSSHSIALAESAVVKSMIKVLKDPEPNQKFLVTSDKIDSSDIGISRYLESNLFGFIPLLIKWGIPRVGPFAYKYARRRMTTSVKFLGIFSVGATILSFLPHEIIHDISLAIAVIWKLIQPHLSWFGHEYHSWNDILNQFIWSFISYTTLIWGHMFELLLICHVFVVVWYFKDFIDVTSINYIEWWNGRIEIFEFLGRQIGFHISMVESFVQNLAIPKFNNLIFEILPSLPIGEQFMLSSMLLGFFIWFLKWFFDINLRIWF</sequence>
<dbReference type="SUPFAM" id="SSF56672">
    <property type="entry name" value="DNA/RNA polymerases"/>
    <property type="match status" value="1"/>
</dbReference>
<dbReference type="Proteomes" id="UP000831529">
    <property type="component" value="Segment"/>
</dbReference>
<dbReference type="RefSeq" id="YP_010799232.1">
    <property type="nucleotide sequence ID" value="NC_076595.1"/>
</dbReference>
<keyword evidence="4" id="KW-0812">Transmembrane</keyword>
<keyword evidence="4" id="KW-0472">Membrane</keyword>
<keyword evidence="6" id="KW-1185">Reference proteome</keyword>
<keyword evidence="1" id="KW-0696">RNA-directed RNA polymerase</keyword>
<dbReference type="PANTHER" id="PTHR34456:SF13">
    <property type="entry name" value="REVERSE TRANSCRIPTASE DOMAIN-CONTAINING PROTEIN"/>
    <property type="match status" value="1"/>
</dbReference>
<evidence type="ECO:0000256" key="1">
    <source>
        <dbReference type="ARBA" id="ARBA00022484"/>
    </source>
</evidence>
<name>A0ABN4WPP2_9VIRU</name>
<dbReference type="Pfam" id="PF05919">
    <property type="entry name" value="Mitovir_RNA_pol"/>
    <property type="match status" value="1"/>
</dbReference>
<evidence type="ECO:0000256" key="4">
    <source>
        <dbReference type="SAM" id="Phobius"/>
    </source>
</evidence>
<dbReference type="GeneID" id="80537565"/>
<reference evidence="5 6" key="1">
    <citation type="submission" date="2016-12" db="EMBL/GenBank/DDBJ databases">
        <title>Multiple viral infections in Agaricus bisporus - Characterisation of 18 unique RNA viruses and 8 ORFans identified by deep sequencing.</title>
        <authorList>
            <person name="Deakin G."/>
            <person name="Dobbs E."/>
            <person name="Jones I.M."/>
            <person name="Grogan H.M."/>
            <person name="Burton K.S."/>
        </authorList>
    </citation>
    <scope>NUCLEOTIDE SEQUENCE [LARGE SCALE GENOMIC DNA]</scope>
    <source>
        <strain evidence="5">AbMV1-1283</strain>
    </source>
</reference>
<dbReference type="PANTHER" id="PTHR34456">
    <property type="entry name" value="MITOVIRUS RNA-DEPENDENT RNA POLYMERASE"/>
    <property type="match status" value="1"/>
</dbReference>
<keyword evidence="4" id="KW-1133">Transmembrane helix</keyword>
<dbReference type="InterPro" id="IPR043502">
    <property type="entry name" value="DNA/RNA_pol_sf"/>
</dbReference>
<evidence type="ECO:0000256" key="2">
    <source>
        <dbReference type="ARBA" id="ARBA00022679"/>
    </source>
</evidence>
<dbReference type="InterPro" id="IPR008686">
    <property type="entry name" value="RNA_pol_mitovir"/>
</dbReference>
<protein>
    <submittedName>
        <fullName evidence="5">Replicase</fullName>
    </submittedName>
</protein>
<evidence type="ECO:0000313" key="6">
    <source>
        <dbReference type="Proteomes" id="UP000831529"/>
    </source>
</evidence>
<feature type="transmembrane region" description="Helical" evidence="4">
    <location>
        <begin position="833"/>
        <end position="865"/>
    </location>
</feature>
<keyword evidence="3" id="KW-0548">Nucleotidyltransferase</keyword>
<proteinExistence type="predicted"/>
<dbReference type="EMBL" id="KY357500">
    <property type="protein sequence ID" value="AQM32767.1"/>
    <property type="molecule type" value="Genomic_RNA"/>
</dbReference>
<evidence type="ECO:0000313" key="5">
    <source>
        <dbReference type="EMBL" id="AQM32767.1"/>
    </source>
</evidence>
<accession>A0ABN4WPP2</accession>
<keyword evidence="2" id="KW-0808">Transferase</keyword>